<comment type="similarity">
    <text evidence="5">Belongs to the IspH family.</text>
</comment>
<keyword evidence="4 5" id="KW-0411">Iron-sulfur</keyword>
<name>A0A0K1PDD7_9BACT</name>
<proteinExistence type="inferred from homology"/>
<comment type="function">
    <text evidence="5">Catalyzes the conversion of 1-hydroxy-2-methyl-2-(E)-butenyl 4-diphosphate (HMBPP) into a mixture of isopentenyl diphosphate (IPP) and dimethylallyl diphosphate (DMAPP). Acts in the terminal step of the DOXP/MEP pathway for isoprenoid precursor biosynthesis.</text>
</comment>
<feature type="binding site" evidence="5">
    <location>
        <position position="220"/>
    </location>
    <ligand>
        <name>dimethylallyl diphosphate</name>
        <dbReference type="ChEBI" id="CHEBI:57623"/>
    </ligand>
</feature>
<dbReference type="Pfam" id="PF02401">
    <property type="entry name" value="LYTB"/>
    <property type="match status" value="1"/>
</dbReference>
<dbReference type="STRING" id="1391653.AKJ08_1922"/>
<feature type="binding site" evidence="5">
    <location>
        <position position="74"/>
    </location>
    <ligand>
        <name>(2E)-4-hydroxy-3-methylbut-2-enyl diphosphate</name>
        <dbReference type="ChEBI" id="CHEBI:128753"/>
    </ligand>
</feature>
<dbReference type="PANTHER" id="PTHR30426:SF0">
    <property type="entry name" value="4-HYDROXY-3-METHYLBUT-2-ENYL DIPHOSPHATE REDUCTASE"/>
    <property type="match status" value="1"/>
</dbReference>
<dbReference type="EMBL" id="CP012332">
    <property type="protein sequence ID" value="AKU91535.1"/>
    <property type="molecule type" value="Genomic_DNA"/>
</dbReference>
<dbReference type="HAMAP" id="MF_00191">
    <property type="entry name" value="IspH"/>
    <property type="match status" value="1"/>
</dbReference>
<dbReference type="AlphaFoldDB" id="A0A0K1PDD7"/>
<keyword evidence="2 5" id="KW-0479">Metal-binding</keyword>
<feature type="binding site" evidence="5">
    <location>
        <position position="264"/>
    </location>
    <ligand>
        <name>dimethylallyl diphosphate</name>
        <dbReference type="ChEBI" id="CHEBI:57623"/>
    </ligand>
</feature>
<keyword evidence="7" id="KW-1185">Reference proteome</keyword>
<feature type="binding site" evidence="5">
    <location>
        <position position="124"/>
    </location>
    <ligand>
        <name>isopentenyl diphosphate</name>
        <dbReference type="ChEBI" id="CHEBI:128769"/>
    </ligand>
</feature>
<evidence type="ECO:0000256" key="1">
    <source>
        <dbReference type="ARBA" id="ARBA00022485"/>
    </source>
</evidence>
<feature type="binding site" evidence="5">
    <location>
        <position position="218"/>
    </location>
    <ligand>
        <name>isopentenyl diphosphate</name>
        <dbReference type="ChEBI" id="CHEBI:128769"/>
    </ligand>
</feature>
<dbReference type="GO" id="GO:0051539">
    <property type="term" value="F:4 iron, 4 sulfur cluster binding"/>
    <property type="evidence" value="ECO:0007669"/>
    <property type="project" value="UniProtKB-UniRule"/>
</dbReference>
<dbReference type="RefSeq" id="WP_082343008.1">
    <property type="nucleotide sequence ID" value="NZ_CP012332.1"/>
</dbReference>
<dbReference type="OrthoDB" id="9804068at2"/>
<dbReference type="KEGG" id="vin:AKJ08_1922"/>
<feature type="binding site" evidence="5">
    <location>
        <position position="41"/>
    </location>
    <ligand>
        <name>isopentenyl diphosphate</name>
        <dbReference type="ChEBI" id="CHEBI:128769"/>
    </ligand>
</feature>
<dbReference type="UniPathway" id="UPA00059">
    <property type="reaction ID" value="UER00105"/>
</dbReference>
<protein>
    <recommendedName>
        <fullName evidence="5">4-hydroxy-3-methylbut-2-enyl diphosphate reductase</fullName>
        <shortName evidence="5">HMBPP reductase</shortName>
        <ecNumber evidence="5">1.17.7.4</ecNumber>
    </recommendedName>
</protein>
<organism evidence="6 7">
    <name type="scientific">Vulgatibacter incomptus</name>
    <dbReference type="NCBI Taxonomy" id="1391653"/>
    <lineage>
        <taxon>Bacteria</taxon>
        <taxon>Pseudomonadati</taxon>
        <taxon>Myxococcota</taxon>
        <taxon>Myxococcia</taxon>
        <taxon>Myxococcales</taxon>
        <taxon>Cystobacterineae</taxon>
        <taxon>Vulgatibacteraceae</taxon>
        <taxon>Vulgatibacter</taxon>
    </lineage>
</organism>
<keyword evidence="3 5" id="KW-0408">Iron</keyword>
<dbReference type="GO" id="GO:0046872">
    <property type="term" value="F:metal ion binding"/>
    <property type="evidence" value="ECO:0007669"/>
    <property type="project" value="UniProtKB-KW"/>
</dbReference>
<evidence type="ECO:0000313" key="7">
    <source>
        <dbReference type="Proteomes" id="UP000055590"/>
    </source>
</evidence>
<feature type="binding site" evidence="5">
    <location>
        <position position="74"/>
    </location>
    <ligand>
        <name>isopentenyl diphosphate</name>
        <dbReference type="ChEBI" id="CHEBI:128769"/>
    </ligand>
</feature>
<dbReference type="GO" id="GO:0051745">
    <property type="term" value="F:4-hydroxy-3-methylbut-2-enyl diphosphate reductase activity"/>
    <property type="evidence" value="ECO:0007669"/>
    <property type="project" value="UniProtKB-UniRule"/>
</dbReference>
<comment type="catalytic activity">
    <reaction evidence="5">
        <text>isopentenyl diphosphate + 2 oxidized [2Fe-2S]-[ferredoxin] + H2O = (2E)-4-hydroxy-3-methylbut-2-enyl diphosphate + 2 reduced [2Fe-2S]-[ferredoxin] + 2 H(+)</text>
        <dbReference type="Rhea" id="RHEA:24488"/>
        <dbReference type="Rhea" id="RHEA-COMP:10000"/>
        <dbReference type="Rhea" id="RHEA-COMP:10001"/>
        <dbReference type="ChEBI" id="CHEBI:15377"/>
        <dbReference type="ChEBI" id="CHEBI:15378"/>
        <dbReference type="ChEBI" id="CHEBI:33737"/>
        <dbReference type="ChEBI" id="CHEBI:33738"/>
        <dbReference type="ChEBI" id="CHEBI:128753"/>
        <dbReference type="ChEBI" id="CHEBI:128769"/>
        <dbReference type="EC" id="1.17.7.4"/>
    </reaction>
</comment>
<feature type="binding site" evidence="5">
    <location>
        <position position="190"/>
    </location>
    <ligand>
        <name>[4Fe-4S] cluster</name>
        <dbReference type="ChEBI" id="CHEBI:49883"/>
    </ligand>
</feature>
<feature type="binding site" evidence="5">
    <location>
        <position position="162"/>
    </location>
    <ligand>
        <name>(2E)-4-hydroxy-3-methylbut-2-enyl diphosphate</name>
        <dbReference type="ChEBI" id="CHEBI:128753"/>
    </ligand>
</feature>
<reference evidence="6 7" key="1">
    <citation type="submission" date="2015-08" db="EMBL/GenBank/DDBJ databases">
        <authorList>
            <person name="Babu N.S."/>
            <person name="Beckwith C.J."/>
            <person name="Beseler K.G."/>
            <person name="Brison A."/>
            <person name="Carone J.V."/>
            <person name="Caskin T.P."/>
            <person name="Diamond M."/>
            <person name="Durham M.E."/>
            <person name="Foxe J.M."/>
            <person name="Go M."/>
            <person name="Henderson B.A."/>
            <person name="Jones I.B."/>
            <person name="McGettigan J.A."/>
            <person name="Micheletti S.J."/>
            <person name="Nasrallah M.E."/>
            <person name="Ortiz D."/>
            <person name="Piller C.R."/>
            <person name="Privatt S.R."/>
            <person name="Schneider S.L."/>
            <person name="Sharp S."/>
            <person name="Smith T.C."/>
            <person name="Stanton J.D."/>
            <person name="Ullery H.E."/>
            <person name="Wilson R.J."/>
            <person name="Serrano M.G."/>
            <person name="Buck G."/>
            <person name="Lee V."/>
            <person name="Wang Y."/>
            <person name="Carvalho R."/>
            <person name="Voegtly L."/>
            <person name="Shi R."/>
            <person name="Duckworth R."/>
            <person name="Johnson A."/>
            <person name="Loviza R."/>
            <person name="Walstead R."/>
            <person name="Shah Z."/>
            <person name="Kiflezghi M."/>
            <person name="Wade K."/>
            <person name="Ball S.L."/>
            <person name="Bradley K.W."/>
            <person name="Asai D.J."/>
            <person name="Bowman C.A."/>
            <person name="Russell D.A."/>
            <person name="Pope W.H."/>
            <person name="Jacobs-Sera D."/>
            <person name="Hendrix R.W."/>
            <person name="Hatfull G.F."/>
        </authorList>
    </citation>
    <scope>NUCLEOTIDE SEQUENCE [LARGE SCALE GENOMIC DNA]</scope>
    <source>
        <strain evidence="6 7">DSM 27710</strain>
    </source>
</reference>
<dbReference type="GO" id="GO:0016114">
    <property type="term" value="P:terpenoid biosynthetic process"/>
    <property type="evidence" value="ECO:0007669"/>
    <property type="project" value="UniProtKB-UniRule"/>
</dbReference>
<dbReference type="Proteomes" id="UP000055590">
    <property type="component" value="Chromosome"/>
</dbReference>
<feature type="binding site" evidence="5">
    <location>
        <position position="96"/>
    </location>
    <ligand>
        <name>[4Fe-4S] cluster</name>
        <dbReference type="ChEBI" id="CHEBI:49883"/>
    </ligand>
</feature>
<evidence type="ECO:0000256" key="5">
    <source>
        <dbReference type="HAMAP-Rule" id="MF_00191"/>
    </source>
</evidence>
<dbReference type="GO" id="GO:0019288">
    <property type="term" value="P:isopentenyl diphosphate biosynthetic process, methylerythritol 4-phosphate pathway"/>
    <property type="evidence" value="ECO:0007669"/>
    <property type="project" value="UniProtKB-UniRule"/>
</dbReference>
<keyword evidence="5" id="KW-0414">Isoprene biosynthesis</keyword>
<evidence type="ECO:0000256" key="3">
    <source>
        <dbReference type="ARBA" id="ARBA00023004"/>
    </source>
</evidence>
<feature type="active site" description="Proton donor" evidence="5">
    <location>
        <position position="126"/>
    </location>
</feature>
<evidence type="ECO:0000256" key="4">
    <source>
        <dbReference type="ARBA" id="ARBA00023014"/>
    </source>
</evidence>
<comment type="pathway">
    <text evidence="5">Isoprenoid biosynthesis; dimethylallyl diphosphate biosynthesis; dimethylallyl diphosphate from (2E)-4-hydroxy-3-methylbutenyl diphosphate: step 1/1.</text>
</comment>
<evidence type="ECO:0000313" key="6">
    <source>
        <dbReference type="EMBL" id="AKU91535.1"/>
    </source>
</evidence>
<evidence type="ECO:0000256" key="2">
    <source>
        <dbReference type="ARBA" id="ARBA00022723"/>
    </source>
</evidence>
<dbReference type="GO" id="GO:0050992">
    <property type="term" value="P:dimethylallyl diphosphate biosynthetic process"/>
    <property type="evidence" value="ECO:0007669"/>
    <property type="project" value="UniProtKB-UniRule"/>
</dbReference>
<feature type="binding site" evidence="5">
    <location>
        <position position="74"/>
    </location>
    <ligand>
        <name>dimethylallyl diphosphate</name>
        <dbReference type="ChEBI" id="CHEBI:57623"/>
    </ligand>
</feature>
<dbReference type="NCBIfam" id="TIGR00216">
    <property type="entry name" value="ispH_lytB"/>
    <property type="match status" value="1"/>
</dbReference>
<comment type="cofactor">
    <cofactor evidence="5">
        <name>[4Fe-4S] cluster</name>
        <dbReference type="ChEBI" id="CHEBI:49883"/>
    </cofactor>
    <text evidence="5">Binds 1 [4Fe-4S] cluster per subunit.</text>
</comment>
<dbReference type="EC" id="1.17.7.4" evidence="5"/>
<dbReference type="Gene3D" id="3.40.50.11270">
    <property type="match status" value="1"/>
</dbReference>
<gene>
    <name evidence="5" type="primary">ispH</name>
    <name evidence="6" type="ORF">AKJ08_1922</name>
</gene>
<dbReference type="PANTHER" id="PTHR30426">
    <property type="entry name" value="4-HYDROXY-3-METHYLBUT-2-ENYL DIPHOSPHATE REDUCTASE"/>
    <property type="match status" value="1"/>
</dbReference>
<dbReference type="UniPathway" id="UPA00056">
    <property type="reaction ID" value="UER00097"/>
</dbReference>
<feature type="binding site" evidence="5">
    <location>
        <position position="12"/>
    </location>
    <ligand>
        <name>[4Fe-4S] cluster</name>
        <dbReference type="ChEBI" id="CHEBI:49883"/>
    </ligand>
</feature>
<sequence>MRITIARTAGFCWGVRRTVNKVLETTADAKAPVATLGPVIHNPQVIAKFESQGVKVYERVEDVPDDTTLIIRTHGAVVPQQALAKERKLDVIDGTCPYVKFPQVMAQRLSRDGYHLIIVGDANHAEIKGVASYAEGPYTILRTGAEIPALPGVKKVAVISQTTNDSTYFKKVVGEASLRFREVRALNTICYDTGERQTEVRELCEKVEVLIVVGGKMSANTRHLAEIGAEFLPHERVHHVERSDELDVSWFHGFREIGISAGASTPDDVIDDVARAIAAFAPDGAAERRFHSPSFEPTHANR</sequence>
<feature type="binding site" evidence="5">
    <location>
        <position position="264"/>
    </location>
    <ligand>
        <name>isopentenyl diphosphate</name>
        <dbReference type="ChEBI" id="CHEBI:128769"/>
    </ligand>
</feature>
<feature type="binding site" evidence="5">
    <location>
        <position position="124"/>
    </location>
    <ligand>
        <name>dimethylallyl diphosphate</name>
        <dbReference type="ChEBI" id="CHEBI:57623"/>
    </ligand>
</feature>
<feature type="binding site" evidence="5">
    <location>
        <position position="41"/>
    </location>
    <ligand>
        <name>dimethylallyl diphosphate</name>
        <dbReference type="ChEBI" id="CHEBI:57623"/>
    </ligand>
</feature>
<accession>A0A0K1PDD7</accession>
<feature type="binding site" evidence="5">
    <location>
        <position position="218"/>
    </location>
    <ligand>
        <name>(2E)-4-hydroxy-3-methylbut-2-enyl diphosphate</name>
        <dbReference type="ChEBI" id="CHEBI:128753"/>
    </ligand>
</feature>
<feature type="binding site" evidence="5">
    <location>
        <position position="41"/>
    </location>
    <ligand>
        <name>(2E)-4-hydroxy-3-methylbut-2-enyl diphosphate</name>
        <dbReference type="ChEBI" id="CHEBI:128753"/>
    </ligand>
</feature>
<feature type="binding site" evidence="5">
    <location>
        <position position="124"/>
    </location>
    <ligand>
        <name>(2E)-4-hydroxy-3-methylbut-2-enyl diphosphate</name>
        <dbReference type="ChEBI" id="CHEBI:128753"/>
    </ligand>
</feature>
<dbReference type="CDD" id="cd13944">
    <property type="entry name" value="lytB_ispH"/>
    <property type="match status" value="1"/>
</dbReference>
<comment type="pathway">
    <text evidence="5">Isoprenoid biosynthesis; isopentenyl diphosphate biosynthesis via DXP pathway; isopentenyl diphosphate from 1-deoxy-D-xylulose 5-phosphate: step 6/6.</text>
</comment>
<comment type="catalytic activity">
    <reaction evidence="5">
        <text>dimethylallyl diphosphate + 2 oxidized [2Fe-2S]-[ferredoxin] + H2O = (2E)-4-hydroxy-3-methylbut-2-enyl diphosphate + 2 reduced [2Fe-2S]-[ferredoxin] + 2 H(+)</text>
        <dbReference type="Rhea" id="RHEA:24825"/>
        <dbReference type="Rhea" id="RHEA-COMP:10000"/>
        <dbReference type="Rhea" id="RHEA-COMP:10001"/>
        <dbReference type="ChEBI" id="CHEBI:15377"/>
        <dbReference type="ChEBI" id="CHEBI:15378"/>
        <dbReference type="ChEBI" id="CHEBI:33737"/>
        <dbReference type="ChEBI" id="CHEBI:33738"/>
        <dbReference type="ChEBI" id="CHEBI:57623"/>
        <dbReference type="ChEBI" id="CHEBI:128753"/>
        <dbReference type="EC" id="1.17.7.4"/>
    </reaction>
</comment>
<dbReference type="Gene3D" id="3.40.1010.20">
    <property type="entry name" value="4-hydroxy-3-methylbut-2-enyl diphosphate reductase, catalytic domain"/>
    <property type="match status" value="2"/>
</dbReference>
<dbReference type="InterPro" id="IPR003451">
    <property type="entry name" value="LytB/IspH"/>
</dbReference>
<dbReference type="PATRIC" id="fig|1391653.3.peg.2012"/>
<feature type="binding site" evidence="5">
    <location>
        <position position="264"/>
    </location>
    <ligand>
        <name>(2E)-4-hydroxy-3-methylbut-2-enyl diphosphate</name>
        <dbReference type="ChEBI" id="CHEBI:128753"/>
    </ligand>
</feature>
<keyword evidence="1 5" id="KW-0004">4Fe-4S</keyword>
<keyword evidence="5" id="KW-0560">Oxidoreductase</keyword>
<comment type="caution">
    <text evidence="5">Lacks conserved residue(s) required for the propagation of feature annotation.</text>
</comment>
<feature type="binding site" evidence="5">
    <location>
        <position position="220"/>
    </location>
    <ligand>
        <name>(2E)-4-hydroxy-3-methylbut-2-enyl diphosphate</name>
        <dbReference type="ChEBI" id="CHEBI:128753"/>
    </ligand>
</feature>
<feature type="binding site" evidence="5">
    <location>
        <position position="218"/>
    </location>
    <ligand>
        <name>dimethylallyl diphosphate</name>
        <dbReference type="ChEBI" id="CHEBI:57623"/>
    </ligand>
</feature>
<feature type="binding site" evidence="5">
    <location>
        <position position="220"/>
    </location>
    <ligand>
        <name>isopentenyl diphosphate</name>
        <dbReference type="ChEBI" id="CHEBI:128769"/>
    </ligand>
</feature>